<dbReference type="InterPro" id="IPR036259">
    <property type="entry name" value="MFS_trans_sf"/>
</dbReference>
<evidence type="ECO:0000313" key="8">
    <source>
        <dbReference type="EMBL" id="MCO8273781.1"/>
    </source>
</evidence>
<dbReference type="PANTHER" id="PTHR23501">
    <property type="entry name" value="MAJOR FACILITATOR SUPERFAMILY"/>
    <property type="match status" value="1"/>
</dbReference>
<dbReference type="Pfam" id="PF07690">
    <property type="entry name" value="MFS_1"/>
    <property type="match status" value="1"/>
</dbReference>
<evidence type="ECO:0000256" key="2">
    <source>
        <dbReference type="ARBA" id="ARBA00022448"/>
    </source>
</evidence>
<feature type="transmembrane region" description="Helical" evidence="6">
    <location>
        <begin position="177"/>
        <end position="198"/>
    </location>
</feature>
<keyword evidence="5 6" id="KW-0472">Membrane</keyword>
<proteinExistence type="predicted"/>
<evidence type="ECO:0000259" key="7">
    <source>
        <dbReference type="PROSITE" id="PS50850"/>
    </source>
</evidence>
<comment type="caution">
    <text evidence="8">The sequence shown here is derived from an EMBL/GenBank/DDBJ whole genome shotgun (WGS) entry which is preliminary data.</text>
</comment>
<organism evidence="8 9">
    <name type="scientific">Paractinoplanes aksuensis</name>
    <dbReference type="NCBI Taxonomy" id="2939490"/>
    <lineage>
        <taxon>Bacteria</taxon>
        <taxon>Bacillati</taxon>
        <taxon>Actinomycetota</taxon>
        <taxon>Actinomycetes</taxon>
        <taxon>Micromonosporales</taxon>
        <taxon>Micromonosporaceae</taxon>
        <taxon>Paractinoplanes</taxon>
    </lineage>
</organism>
<feature type="transmembrane region" description="Helical" evidence="6">
    <location>
        <begin position="344"/>
        <end position="363"/>
    </location>
</feature>
<dbReference type="Gene3D" id="1.20.1720.10">
    <property type="entry name" value="Multidrug resistance protein D"/>
    <property type="match status" value="1"/>
</dbReference>
<gene>
    <name evidence="8" type="ORF">M1L60_24595</name>
</gene>
<feature type="domain" description="Major facilitator superfamily (MFS) profile" evidence="7">
    <location>
        <begin position="18"/>
        <end position="505"/>
    </location>
</feature>
<feature type="transmembrane region" description="Helical" evidence="6">
    <location>
        <begin position="280"/>
        <end position="298"/>
    </location>
</feature>
<sequence length="512" mass="53149">MRPSTTDAAPALTRRRLAIGVGGATVLLAALDAYVVVTVLTDILRDLHIPLNRLERATPIVTGFLLGYVAGMPLLGSLSDRLGRRAVIVACLAGFAAGSAVTAASGDSIHWLVAGRVLQGLAGGALLPVTMALAGDLWTEQRRRAVALGGVGAAQELGSVLGPIYGGAVAALIGWRGIFWINIPLAVLAAVAVLVALPRDTTAREHRPRVDVLGGVLLAAGLGLLVVGLYNPDPERAVLPSWGPATLGAAVVVLVLFGLWERRARTKLFDPAGVQMTPFLAALGASFCTGAALMVTLVDVQLVAQTLLGRDAFGGTLLLTRFLIALPVGAVLGGLVPARLGERWVTLIGLLTAACGYVLIAHWPAGVPAARYAGFLPRLDTDLALAGLGLGLVIAPLSAVVLRVTPPDRHGVASAAAVVARMVGMLVGVAALTAWGLHRFQELTATLDTPLPFGVEPAEYQARFEVYERAVQDALRTEYQEIFLATAGLCVIGALLGLLCSSRELPGMSARR</sequence>
<dbReference type="EMBL" id="JAMYJR010000027">
    <property type="protein sequence ID" value="MCO8273781.1"/>
    <property type="molecule type" value="Genomic_DNA"/>
</dbReference>
<keyword evidence="9" id="KW-1185">Reference proteome</keyword>
<feature type="transmembrane region" description="Helical" evidence="6">
    <location>
        <begin position="318"/>
        <end position="337"/>
    </location>
</feature>
<feature type="transmembrane region" description="Helical" evidence="6">
    <location>
        <begin position="87"/>
        <end position="105"/>
    </location>
</feature>
<keyword evidence="2" id="KW-0813">Transport</keyword>
<evidence type="ECO:0000256" key="6">
    <source>
        <dbReference type="SAM" id="Phobius"/>
    </source>
</evidence>
<dbReference type="InterPro" id="IPR020846">
    <property type="entry name" value="MFS_dom"/>
</dbReference>
<evidence type="ECO:0000256" key="4">
    <source>
        <dbReference type="ARBA" id="ARBA00022989"/>
    </source>
</evidence>
<dbReference type="PROSITE" id="PS50850">
    <property type="entry name" value="MFS"/>
    <property type="match status" value="1"/>
</dbReference>
<evidence type="ECO:0000256" key="5">
    <source>
        <dbReference type="ARBA" id="ARBA00023136"/>
    </source>
</evidence>
<dbReference type="PANTHER" id="PTHR23501:SF191">
    <property type="entry name" value="VACUOLAR BASIC AMINO ACID TRANSPORTER 4"/>
    <property type="match status" value="1"/>
</dbReference>
<feature type="transmembrane region" description="Helical" evidence="6">
    <location>
        <begin position="383"/>
        <end position="402"/>
    </location>
</feature>
<accession>A0ABT1DSG6</accession>
<comment type="subcellular location">
    <subcellularLocation>
        <location evidence="1">Cell inner membrane</location>
        <topology evidence="1">Multi-pass membrane protein</topology>
    </subcellularLocation>
</comment>
<evidence type="ECO:0000256" key="3">
    <source>
        <dbReference type="ARBA" id="ARBA00022692"/>
    </source>
</evidence>
<feature type="transmembrane region" description="Helical" evidence="6">
    <location>
        <begin position="57"/>
        <end position="75"/>
    </location>
</feature>
<evidence type="ECO:0000313" key="9">
    <source>
        <dbReference type="Proteomes" id="UP001523369"/>
    </source>
</evidence>
<name>A0ABT1DSG6_9ACTN</name>
<dbReference type="Proteomes" id="UP001523369">
    <property type="component" value="Unassembled WGS sequence"/>
</dbReference>
<dbReference type="SUPFAM" id="SSF103473">
    <property type="entry name" value="MFS general substrate transporter"/>
    <property type="match status" value="1"/>
</dbReference>
<feature type="transmembrane region" description="Helical" evidence="6">
    <location>
        <begin position="414"/>
        <end position="437"/>
    </location>
</feature>
<dbReference type="InterPro" id="IPR011701">
    <property type="entry name" value="MFS"/>
</dbReference>
<keyword evidence="3 6" id="KW-0812">Transmembrane</keyword>
<feature type="transmembrane region" description="Helical" evidence="6">
    <location>
        <begin position="210"/>
        <end position="230"/>
    </location>
</feature>
<feature type="transmembrane region" description="Helical" evidence="6">
    <location>
        <begin position="242"/>
        <end position="260"/>
    </location>
</feature>
<keyword evidence="4 6" id="KW-1133">Transmembrane helix</keyword>
<dbReference type="Gene3D" id="1.20.1250.20">
    <property type="entry name" value="MFS general substrate transporter like domains"/>
    <property type="match status" value="1"/>
</dbReference>
<dbReference type="CDD" id="cd17321">
    <property type="entry name" value="MFS_MMR_MDR_like"/>
    <property type="match status" value="1"/>
</dbReference>
<reference evidence="8 9" key="1">
    <citation type="submission" date="2022-06" db="EMBL/GenBank/DDBJ databases">
        <title>New Species of the Genus Actinoplanes, ActinopZanes ferrugineus.</title>
        <authorList>
            <person name="Ding P."/>
        </authorList>
    </citation>
    <scope>NUCLEOTIDE SEQUENCE [LARGE SCALE GENOMIC DNA]</scope>
    <source>
        <strain evidence="8 9">TRM88003</strain>
    </source>
</reference>
<feature type="transmembrane region" description="Helical" evidence="6">
    <location>
        <begin position="145"/>
        <end position="165"/>
    </location>
</feature>
<feature type="transmembrane region" description="Helical" evidence="6">
    <location>
        <begin position="482"/>
        <end position="502"/>
    </location>
</feature>
<dbReference type="RefSeq" id="WP_253239860.1">
    <property type="nucleotide sequence ID" value="NZ_JAMYJR010000027.1"/>
</dbReference>
<feature type="transmembrane region" description="Helical" evidence="6">
    <location>
        <begin position="117"/>
        <end position="138"/>
    </location>
</feature>
<protein>
    <submittedName>
        <fullName evidence="8">MFS transporter</fullName>
    </submittedName>
</protein>
<evidence type="ECO:0000256" key="1">
    <source>
        <dbReference type="ARBA" id="ARBA00004429"/>
    </source>
</evidence>